<dbReference type="EMBL" id="NWUJ01000005">
    <property type="protein sequence ID" value="PFH35336.1"/>
    <property type="molecule type" value="Genomic_DNA"/>
</dbReference>
<gene>
    <name evidence="1" type="ORF">BESB_062230</name>
</gene>
<accession>A0A2A9MHA6</accession>
<dbReference type="Proteomes" id="UP000224006">
    <property type="component" value="Chromosome V"/>
</dbReference>
<evidence type="ECO:0000313" key="2">
    <source>
        <dbReference type="Proteomes" id="UP000224006"/>
    </source>
</evidence>
<organism evidence="1 2">
    <name type="scientific">Besnoitia besnoiti</name>
    <name type="common">Apicomplexan protozoan</name>
    <dbReference type="NCBI Taxonomy" id="94643"/>
    <lineage>
        <taxon>Eukaryota</taxon>
        <taxon>Sar</taxon>
        <taxon>Alveolata</taxon>
        <taxon>Apicomplexa</taxon>
        <taxon>Conoidasida</taxon>
        <taxon>Coccidia</taxon>
        <taxon>Eucoccidiorida</taxon>
        <taxon>Eimeriorina</taxon>
        <taxon>Sarcocystidae</taxon>
        <taxon>Besnoitia</taxon>
    </lineage>
</organism>
<dbReference type="InterPro" id="IPR036755">
    <property type="entry name" value="SRS_dom_sf"/>
</dbReference>
<dbReference type="Gene3D" id="2.60.40.1320">
    <property type="entry name" value="SRS domain"/>
    <property type="match status" value="1"/>
</dbReference>
<sequence length="153" mass="16339">MAASQIRARRLAFGVAFGVGLIFSTTLIARADSSGTSTPPVCTANSNVKVTVDAKSLQASFACDTKWGKLWPNKTDVMDSYFKDSTCDNTEKLVQTFGAGTSLKVTNKPADSYAEASARTSPVVYTLTHRLPRLPPPATQVPAGAPYQECCQE</sequence>
<dbReference type="AlphaFoldDB" id="A0A2A9MHA6"/>
<evidence type="ECO:0000313" key="1">
    <source>
        <dbReference type="EMBL" id="PFH35336.1"/>
    </source>
</evidence>
<name>A0A2A9MHA6_BESBE</name>
<reference evidence="1 2" key="1">
    <citation type="submission" date="2017-09" db="EMBL/GenBank/DDBJ databases">
        <title>Genome sequencing of Besnoitia besnoiti strain Bb-Ger1.</title>
        <authorList>
            <person name="Schares G."/>
            <person name="Venepally P."/>
            <person name="Lorenzi H.A."/>
        </authorList>
    </citation>
    <scope>NUCLEOTIDE SEQUENCE [LARGE SCALE GENOMIC DNA]</scope>
    <source>
        <strain evidence="1 2">Bb-Ger1</strain>
    </source>
</reference>
<keyword evidence="2" id="KW-1185">Reference proteome</keyword>
<dbReference type="VEuPathDB" id="ToxoDB:BESB_062230"/>
<protein>
    <submittedName>
        <fullName evidence="1">SAG-related sequence</fullName>
    </submittedName>
</protein>
<dbReference type="KEGG" id="bbes:BESB_062230"/>
<proteinExistence type="predicted"/>
<dbReference type="RefSeq" id="XP_029219345.1">
    <property type="nucleotide sequence ID" value="XM_029364637.1"/>
</dbReference>
<dbReference type="GeneID" id="40311151"/>
<comment type="caution">
    <text evidence="1">The sequence shown here is derived from an EMBL/GenBank/DDBJ whole genome shotgun (WGS) entry which is preliminary data.</text>
</comment>